<dbReference type="AlphaFoldDB" id="A0A6J4HYP7"/>
<keyword evidence="4 11" id="KW-0812">Transmembrane</keyword>
<evidence type="ECO:0000259" key="12">
    <source>
        <dbReference type="Pfam" id="PF01545"/>
    </source>
</evidence>
<organism evidence="13">
    <name type="scientific">uncultured Acidimicrobiales bacterium</name>
    <dbReference type="NCBI Taxonomy" id="310071"/>
    <lineage>
        <taxon>Bacteria</taxon>
        <taxon>Bacillati</taxon>
        <taxon>Actinomycetota</taxon>
        <taxon>Acidimicrobiia</taxon>
        <taxon>Acidimicrobiales</taxon>
        <taxon>environmental samples</taxon>
    </lineage>
</organism>
<dbReference type="Gene3D" id="1.20.1510.10">
    <property type="entry name" value="Cation efflux protein transmembrane domain"/>
    <property type="match status" value="1"/>
</dbReference>
<keyword evidence="7 11" id="KW-1133">Transmembrane helix</keyword>
<sequence length="214" mass="22307">MTAVHVQTAEDRRVAVRRSRQLNRLTIGWNVAEGLIAVLAGTLAGSVSLVGFGLDSGIEVSAAVILAWRLGKEDRSGCMADFDLRATRLIAVSFAVLAGYVGVESIRDLIGRHEPEASLVGIVLAAVSLTAMPLLARAKRRLAPALGSRAAASEANQTSLCAVLSGVLLVGLGLNALLGWWWADPTAGLLIAALAAIEAVRTWRAEALADTCCG</sequence>
<evidence type="ECO:0000256" key="6">
    <source>
        <dbReference type="ARBA" id="ARBA00022833"/>
    </source>
</evidence>
<feature type="transmembrane region" description="Helical" evidence="11">
    <location>
        <begin position="22"/>
        <end position="43"/>
    </location>
</feature>
<feature type="transmembrane region" description="Helical" evidence="11">
    <location>
        <begin position="89"/>
        <end position="106"/>
    </location>
</feature>
<evidence type="ECO:0000256" key="5">
    <source>
        <dbReference type="ARBA" id="ARBA00022753"/>
    </source>
</evidence>
<dbReference type="InterPro" id="IPR058533">
    <property type="entry name" value="Cation_efflux_TM"/>
</dbReference>
<dbReference type="GO" id="GO:0031410">
    <property type="term" value="C:cytoplasmic vesicle"/>
    <property type="evidence" value="ECO:0007669"/>
    <property type="project" value="UniProtKB-KW"/>
</dbReference>
<evidence type="ECO:0000256" key="1">
    <source>
        <dbReference type="ARBA" id="ARBA00004146"/>
    </source>
</evidence>
<keyword evidence="9 11" id="KW-0472">Membrane</keyword>
<evidence type="ECO:0000256" key="10">
    <source>
        <dbReference type="ARBA" id="ARBA00023329"/>
    </source>
</evidence>
<dbReference type="EMBL" id="CADCSZ010000094">
    <property type="protein sequence ID" value="CAA9236779.1"/>
    <property type="molecule type" value="Genomic_DNA"/>
</dbReference>
<evidence type="ECO:0000256" key="7">
    <source>
        <dbReference type="ARBA" id="ARBA00022989"/>
    </source>
</evidence>
<dbReference type="GO" id="GO:0016020">
    <property type="term" value="C:membrane"/>
    <property type="evidence" value="ECO:0007669"/>
    <property type="project" value="InterPro"/>
</dbReference>
<gene>
    <name evidence="13" type="ORF">AVDCRST_MAG76-1560</name>
</gene>
<feature type="domain" description="Cation efflux protein transmembrane" evidence="12">
    <location>
        <begin position="35"/>
        <end position="204"/>
    </location>
</feature>
<evidence type="ECO:0000256" key="11">
    <source>
        <dbReference type="SAM" id="Phobius"/>
    </source>
</evidence>
<dbReference type="Pfam" id="PF01545">
    <property type="entry name" value="Cation_efflux"/>
    <property type="match status" value="1"/>
</dbReference>
<comment type="similarity">
    <text evidence="3">Belongs to the TMEM163 family.</text>
</comment>
<keyword evidence="10" id="KW-0968">Cytoplasmic vesicle</keyword>
<feature type="transmembrane region" description="Helical" evidence="11">
    <location>
        <begin position="118"/>
        <end position="138"/>
    </location>
</feature>
<reference evidence="13" key="1">
    <citation type="submission" date="2020-02" db="EMBL/GenBank/DDBJ databases">
        <authorList>
            <person name="Meier V. D."/>
        </authorList>
    </citation>
    <scope>NUCLEOTIDE SEQUENCE</scope>
    <source>
        <strain evidence="13">AVDCRST_MAG76</strain>
    </source>
</reference>
<dbReference type="InterPro" id="IPR027469">
    <property type="entry name" value="Cation_efflux_TMD_sf"/>
</dbReference>
<feature type="transmembrane region" description="Helical" evidence="11">
    <location>
        <begin position="49"/>
        <end position="68"/>
    </location>
</feature>
<protein>
    <recommendedName>
        <fullName evidence="12">Cation efflux protein transmembrane domain-containing protein</fullName>
    </recommendedName>
</protein>
<name>A0A6J4HYP7_9ACTN</name>
<evidence type="ECO:0000256" key="3">
    <source>
        <dbReference type="ARBA" id="ARBA00008731"/>
    </source>
</evidence>
<dbReference type="PANTHER" id="PTHR31937">
    <property type="entry name" value="TRANSMEMBRANE PROTEIN 163"/>
    <property type="match status" value="1"/>
</dbReference>
<proteinExistence type="inferred from homology"/>
<evidence type="ECO:0000256" key="4">
    <source>
        <dbReference type="ARBA" id="ARBA00022692"/>
    </source>
</evidence>
<keyword evidence="5" id="KW-0967">Endosome</keyword>
<evidence type="ECO:0000256" key="9">
    <source>
        <dbReference type="ARBA" id="ARBA00023136"/>
    </source>
</evidence>
<comment type="subcellular location">
    <subcellularLocation>
        <location evidence="2">Cytoplasmic vesicle</location>
        <location evidence="2">Secretory vesicle</location>
        <location evidence="2">Synaptic vesicle membrane</location>
        <topology evidence="2">Multi-pass membrane protein</topology>
    </subcellularLocation>
    <subcellularLocation>
        <location evidence="1">Early endosome membrane</location>
    </subcellularLocation>
</comment>
<evidence type="ECO:0000313" key="13">
    <source>
        <dbReference type="EMBL" id="CAA9236779.1"/>
    </source>
</evidence>
<evidence type="ECO:0000256" key="2">
    <source>
        <dbReference type="ARBA" id="ARBA00004644"/>
    </source>
</evidence>
<accession>A0A6J4HYP7</accession>
<dbReference type="SUPFAM" id="SSF161111">
    <property type="entry name" value="Cation efflux protein transmembrane domain-like"/>
    <property type="match status" value="1"/>
</dbReference>
<feature type="transmembrane region" description="Helical" evidence="11">
    <location>
        <begin position="159"/>
        <end position="183"/>
    </location>
</feature>
<keyword evidence="8" id="KW-0770">Synapse</keyword>
<dbReference type="GO" id="GO:0008324">
    <property type="term" value="F:monoatomic cation transmembrane transporter activity"/>
    <property type="evidence" value="ECO:0007669"/>
    <property type="project" value="InterPro"/>
</dbReference>
<evidence type="ECO:0000256" key="8">
    <source>
        <dbReference type="ARBA" id="ARBA00023018"/>
    </source>
</evidence>
<keyword evidence="6" id="KW-0862">Zinc</keyword>
<dbReference type="InterPro" id="IPR026765">
    <property type="entry name" value="Tmem163"/>
</dbReference>
<dbReference type="PANTHER" id="PTHR31937:SF2">
    <property type="entry name" value="TRANSMEMBRANE PROTEIN 163"/>
    <property type="match status" value="1"/>
</dbReference>